<comment type="caution">
    <text evidence="2">The sequence shown here is derived from an EMBL/GenBank/DDBJ whole genome shotgun (WGS) entry which is preliminary data.</text>
</comment>
<dbReference type="EMBL" id="ARYI01000002">
    <property type="protein sequence ID" value="KCZ95681.1"/>
    <property type="molecule type" value="Genomic_DNA"/>
</dbReference>
<dbReference type="GO" id="GO:0016491">
    <property type="term" value="F:oxidoreductase activity"/>
    <property type="evidence" value="ECO:0007669"/>
    <property type="project" value="InterPro"/>
</dbReference>
<keyword evidence="3" id="KW-1185">Reference proteome</keyword>
<dbReference type="Pfam" id="PF01323">
    <property type="entry name" value="DSBA"/>
    <property type="match status" value="1"/>
</dbReference>
<proteinExistence type="predicted"/>
<dbReference type="Gene3D" id="3.40.30.10">
    <property type="entry name" value="Glutaredoxin"/>
    <property type="match status" value="1"/>
</dbReference>
<name>A0A059FYJ3_9PROT</name>
<evidence type="ECO:0000259" key="1">
    <source>
        <dbReference type="Pfam" id="PF01323"/>
    </source>
</evidence>
<dbReference type="PANTHER" id="PTHR13887:SF41">
    <property type="entry name" value="THIOREDOXIN SUPERFAMILY PROTEIN"/>
    <property type="match status" value="1"/>
</dbReference>
<dbReference type="InterPro" id="IPR036249">
    <property type="entry name" value="Thioredoxin-like_sf"/>
</dbReference>
<accession>A0A059FYJ3</accession>
<evidence type="ECO:0000313" key="2">
    <source>
        <dbReference type="EMBL" id="KCZ95681.1"/>
    </source>
</evidence>
<feature type="domain" description="DSBA-like thioredoxin" evidence="1">
    <location>
        <begin position="5"/>
        <end position="207"/>
    </location>
</feature>
<dbReference type="OrthoDB" id="9799122at2"/>
<organism evidence="2 3">
    <name type="scientific">Hyphomonas hirschiana VP5</name>
    <dbReference type="NCBI Taxonomy" id="1280951"/>
    <lineage>
        <taxon>Bacteria</taxon>
        <taxon>Pseudomonadati</taxon>
        <taxon>Pseudomonadota</taxon>
        <taxon>Alphaproteobacteria</taxon>
        <taxon>Hyphomonadales</taxon>
        <taxon>Hyphomonadaceae</taxon>
        <taxon>Hyphomonas</taxon>
    </lineage>
</organism>
<dbReference type="Proteomes" id="UP000025061">
    <property type="component" value="Unassembled WGS sequence"/>
</dbReference>
<dbReference type="PANTHER" id="PTHR13887">
    <property type="entry name" value="GLUTATHIONE S-TRANSFERASE KAPPA"/>
    <property type="match status" value="1"/>
</dbReference>
<dbReference type="CDD" id="cd03024">
    <property type="entry name" value="DsbA_FrnE"/>
    <property type="match status" value="1"/>
</dbReference>
<evidence type="ECO:0000313" key="3">
    <source>
        <dbReference type="Proteomes" id="UP000025061"/>
    </source>
</evidence>
<sequence length="221" mass="24512">MTVAIEMVSDPVCPWCWLGLRRIQAAIAQTPDIKVQLLFRPYELDPTIPAAGVDYKEYMGSRVSSPEGKERMAAMRQALIDYGAAEDIPYRFDAVTHRPNSFDAHRLVRWAQGQGKGAEAKEALFRAYFNEARNIGDHGVLVDIARSIDLDADIVADLLKTGADTDIVRQEADTFRQMGISGVPTYIANRRVAVQGAESAEKLERFIRHAAAQLPQERPAG</sequence>
<dbReference type="PATRIC" id="fig|1280951.3.peg.582"/>
<protein>
    <submittedName>
        <fullName evidence="2">Putative frnE protein</fullName>
    </submittedName>
</protein>
<reference evidence="2 3" key="1">
    <citation type="submission" date="2013-04" db="EMBL/GenBank/DDBJ databases">
        <title>Hyphomonas hirschiana VP5 Genome Sequencing.</title>
        <authorList>
            <person name="Lai Q."/>
            <person name="Shao Z."/>
        </authorList>
    </citation>
    <scope>NUCLEOTIDE SEQUENCE [LARGE SCALE GENOMIC DNA]</scope>
    <source>
        <strain evidence="2 3">VP5</strain>
    </source>
</reference>
<dbReference type="RefSeq" id="WP_011646384.1">
    <property type="nucleotide sequence ID" value="NZ_ARYI01000002.1"/>
</dbReference>
<dbReference type="SUPFAM" id="SSF52833">
    <property type="entry name" value="Thioredoxin-like"/>
    <property type="match status" value="1"/>
</dbReference>
<gene>
    <name evidence="2" type="ORF">HHI_02882</name>
</gene>
<dbReference type="AlphaFoldDB" id="A0A059FYJ3"/>
<dbReference type="InterPro" id="IPR001853">
    <property type="entry name" value="DSBA-like_thioredoxin_dom"/>
</dbReference>